<dbReference type="PANTHER" id="PTHR47053:SF1">
    <property type="entry name" value="MUREIN DD-ENDOPEPTIDASE MEPH-RELATED"/>
    <property type="match status" value="1"/>
</dbReference>
<dbReference type="Gene3D" id="3.90.1720.10">
    <property type="entry name" value="endopeptidase domain like (from Nostoc punctiforme)"/>
    <property type="match status" value="1"/>
</dbReference>
<keyword evidence="8" id="KW-1185">Reference proteome</keyword>
<dbReference type="GO" id="GO:0008234">
    <property type="term" value="F:cysteine-type peptidase activity"/>
    <property type="evidence" value="ECO:0007669"/>
    <property type="project" value="UniProtKB-KW"/>
</dbReference>
<keyword evidence="4" id="KW-0788">Thiol protease</keyword>
<reference evidence="7 8" key="1">
    <citation type="submission" date="2019-06" db="EMBL/GenBank/DDBJ databases">
        <title>Sequencing the genomes of 1000 actinobacteria strains.</title>
        <authorList>
            <person name="Klenk H.-P."/>
        </authorList>
    </citation>
    <scope>NUCLEOTIDE SEQUENCE [LARGE SCALE GENOMIC DNA]</scope>
    <source>
        <strain evidence="7 8">DSM 44826</strain>
    </source>
</reference>
<feature type="region of interest" description="Disordered" evidence="5">
    <location>
        <begin position="1"/>
        <end position="53"/>
    </location>
</feature>
<protein>
    <submittedName>
        <fullName evidence="7">NlpC/P60 family protein</fullName>
    </submittedName>
</protein>
<dbReference type="Proteomes" id="UP000317940">
    <property type="component" value="Unassembled WGS sequence"/>
</dbReference>
<dbReference type="InterPro" id="IPR051202">
    <property type="entry name" value="Peptidase_C40"/>
</dbReference>
<dbReference type="GO" id="GO:0006508">
    <property type="term" value="P:proteolysis"/>
    <property type="evidence" value="ECO:0007669"/>
    <property type="project" value="UniProtKB-KW"/>
</dbReference>
<dbReference type="InterPro" id="IPR000064">
    <property type="entry name" value="NLP_P60_dom"/>
</dbReference>
<dbReference type="PROSITE" id="PS51935">
    <property type="entry name" value="NLPC_P60"/>
    <property type="match status" value="1"/>
</dbReference>
<sequence length="363" mass="37549">MLRGAGPVMGPAPPSRPPGRAHGRMRPEMKPDLNSIATPPTADPSTPPTHRAARLRHRVGLAAAMVAGAGSIALGADLAVAAPATAAPTAQPAAAFADDPDGQDTVYGTDGANATDDGTSGTDDTSASDDVNATDDSTDATDPVDATDDTGATGATDDSASGMDDTVSGTDDSATTDSDSDGGMRQGWDGSVYWFRNEAGEWRYTSHRDVYLERTNSGSGSDTGSSSADNGESRSRPAPTASRGSVETAVQFALAQLGKPFVMGGNGPNGYDCSGLIQQSFRRAGIDLPRVADDQYLATTPIDASRLRRGDLLFWSYDGTPGGIHHGAIYLGDDKFVEAAKPGTTVRISHLNHGYWPSFMGRP</sequence>
<organism evidence="7 8">
    <name type="scientific">Kitasatospora viridis</name>
    <dbReference type="NCBI Taxonomy" id="281105"/>
    <lineage>
        <taxon>Bacteria</taxon>
        <taxon>Bacillati</taxon>
        <taxon>Actinomycetota</taxon>
        <taxon>Actinomycetes</taxon>
        <taxon>Kitasatosporales</taxon>
        <taxon>Streptomycetaceae</taxon>
        <taxon>Kitasatospora</taxon>
    </lineage>
</organism>
<dbReference type="InterPro" id="IPR038765">
    <property type="entry name" value="Papain-like_cys_pep_sf"/>
</dbReference>
<evidence type="ECO:0000256" key="3">
    <source>
        <dbReference type="ARBA" id="ARBA00022801"/>
    </source>
</evidence>
<evidence type="ECO:0000259" key="6">
    <source>
        <dbReference type="PROSITE" id="PS51935"/>
    </source>
</evidence>
<evidence type="ECO:0000313" key="7">
    <source>
        <dbReference type="EMBL" id="TWF97580.1"/>
    </source>
</evidence>
<dbReference type="AlphaFoldDB" id="A0A561UDY0"/>
<evidence type="ECO:0000256" key="5">
    <source>
        <dbReference type="SAM" id="MobiDB-lite"/>
    </source>
</evidence>
<keyword evidence="3" id="KW-0378">Hydrolase</keyword>
<feature type="compositionally biased region" description="Low complexity" evidence="5">
    <location>
        <begin position="215"/>
        <end position="230"/>
    </location>
</feature>
<feature type="region of interest" description="Disordered" evidence="5">
    <location>
        <begin position="92"/>
        <end position="188"/>
    </location>
</feature>
<feature type="domain" description="NlpC/P60" evidence="6">
    <location>
        <begin position="243"/>
        <end position="363"/>
    </location>
</feature>
<proteinExistence type="inferred from homology"/>
<name>A0A561UDY0_9ACTN</name>
<accession>A0A561UDY0</accession>
<evidence type="ECO:0000256" key="2">
    <source>
        <dbReference type="ARBA" id="ARBA00022670"/>
    </source>
</evidence>
<feature type="region of interest" description="Disordered" evidence="5">
    <location>
        <begin position="214"/>
        <end position="245"/>
    </location>
</feature>
<evidence type="ECO:0000256" key="4">
    <source>
        <dbReference type="ARBA" id="ARBA00022807"/>
    </source>
</evidence>
<dbReference type="PANTHER" id="PTHR47053">
    <property type="entry name" value="MUREIN DD-ENDOPEPTIDASE MEPH-RELATED"/>
    <property type="match status" value="1"/>
</dbReference>
<dbReference type="SUPFAM" id="SSF54001">
    <property type="entry name" value="Cysteine proteinases"/>
    <property type="match status" value="1"/>
</dbReference>
<comment type="caution">
    <text evidence="7">The sequence shown here is derived from an EMBL/GenBank/DDBJ whole genome shotgun (WGS) entry which is preliminary data.</text>
</comment>
<evidence type="ECO:0000313" key="8">
    <source>
        <dbReference type="Proteomes" id="UP000317940"/>
    </source>
</evidence>
<keyword evidence="2" id="KW-0645">Protease</keyword>
<gene>
    <name evidence="7" type="ORF">FHX73_111366</name>
</gene>
<dbReference type="Pfam" id="PF00877">
    <property type="entry name" value="NLPC_P60"/>
    <property type="match status" value="1"/>
</dbReference>
<evidence type="ECO:0000256" key="1">
    <source>
        <dbReference type="ARBA" id="ARBA00007074"/>
    </source>
</evidence>
<dbReference type="EMBL" id="VIWT01000001">
    <property type="protein sequence ID" value="TWF97580.1"/>
    <property type="molecule type" value="Genomic_DNA"/>
</dbReference>
<feature type="compositionally biased region" description="Low complexity" evidence="5">
    <location>
        <begin position="140"/>
        <end position="183"/>
    </location>
</feature>
<comment type="similarity">
    <text evidence="1">Belongs to the peptidase C40 family.</text>
</comment>
<feature type="compositionally biased region" description="Low complexity" evidence="5">
    <location>
        <begin position="108"/>
        <end position="131"/>
    </location>
</feature>